<organism evidence="4 8">
    <name type="scientific">Cafeteria roenbergensis</name>
    <name type="common">Marine flagellate</name>
    <dbReference type="NCBI Taxonomy" id="33653"/>
    <lineage>
        <taxon>Eukaryota</taxon>
        <taxon>Sar</taxon>
        <taxon>Stramenopiles</taxon>
        <taxon>Bigyra</taxon>
        <taxon>Opalozoa</taxon>
        <taxon>Bicosoecida</taxon>
        <taxon>Cafeteriaceae</taxon>
        <taxon>Cafeteria</taxon>
    </lineage>
</organism>
<dbReference type="PANTHER" id="PTHR10157">
    <property type="entry name" value="DOPAMINE BETA HYDROXYLASE RELATED"/>
    <property type="match status" value="1"/>
</dbReference>
<keyword evidence="6" id="KW-1185">Reference proteome</keyword>
<reference evidence="6 7" key="1">
    <citation type="submission" date="2019-07" db="EMBL/GenBank/DDBJ databases">
        <title>Genomes of Cafeteria roenbergensis.</title>
        <authorList>
            <person name="Fischer M.G."/>
            <person name="Hackl T."/>
            <person name="Roman M."/>
        </authorList>
    </citation>
    <scope>NUCLEOTIDE SEQUENCE [LARGE SCALE GENOMIC DNA]</scope>
    <source>
        <strain evidence="3 6">BVI</strain>
        <strain evidence="4 8">Cflag</strain>
        <strain evidence="5 7">RCC970-E3</strain>
    </source>
</reference>
<evidence type="ECO:0000313" key="3">
    <source>
        <dbReference type="EMBL" id="KAA0152564.1"/>
    </source>
</evidence>
<feature type="compositionally biased region" description="Low complexity" evidence="2">
    <location>
        <begin position="368"/>
        <end position="377"/>
    </location>
</feature>
<name>A0A5A8D7X9_CAFRO</name>
<dbReference type="AlphaFoldDB" id="A0A5A8D7X9"/>
<evidence type="ECO:0000313" key="8">
    <source>
        <dbReference type="Proteomes" id="UP000325113"/>
    </source>
</evidence>
<dbReference type="SUPFAM" id="SSF49742">
    <property type="entry name" value="PHM/PNGase F"/>
    <property type="match status" value="2"/>
</dbReference>
<dbReference type="EMBL" id="VLTM01000045">
    <property type="protein sequence ID" value="KAA0160370.1"/>
    <property type="molecule type" value="Genomic_DNA"/>
</dbReference>
<feature type="compositionally biased region" description="Basic and acidic residues" evidence="2">
    <location>
        <begin position="394"/>
        <end position="406"/>
    </location>
</feature>
<dbReference type="Proteomes" id="UP000325113">
    <property type="component" value="Unassembled WGS sequence"/>
</dbReference>
<dbReference type="GO" id="GO:0005507">
    <property type="term" value="F:copper ion binding"/>
    <property type="evidence" value="ECO:0007669"/>
    <property type="project" value="InterPro"/>
</dbReference>
<accession>A0A5A8D7X9</accession>
<dbReference type="GO" id="GO:0004500">
    <property type="term" value="F:dopamine beta-monooxygenase activity"/>
    <property type="evidence" value="ECO:0007669"/>
    <property type="project" value="InterPro"/>
</dbReference>
<dbReference type="InterPro" id="IPR036939">
    <property type="entry name" value="Cu2_ascorb_mOase_N_sf"/>
</dbReference>
<protein>
    <submittedName>
        <fullName evidence="4">Uncharacterized protein</fullName>
    </submittedName>
</protein>
<proteinExistence type="predicted"/>
<dbReference type="InterPro" id="IPR000945">
    <property type="entry name" value="DBH-like"/>
</dbReference>
<evidence type="ECO:0000256" key="1">
    <source>
        <dbReference type="ARBA" id="ARBA00023157"/>
    </source>
</evidence>
<dbReference type="Gene3D" id="2.60.120.310">
    <property type="entry name" value="Copper type II, ascorbate-dependent monooxygenase, N-terminal domain"/>
    <property type="match status" value="1"/>
</dbReference>
<evidence type="ECO:0000313" key="7">
    <source>
        <dbReference type="Proteomes" id="UP000324907"/>
    </source>
</evidence>
<keyword evidence="1" id="KW-1015">Disulfide bond</keyword>
<dbReference type="Gene3D" id="2.60.120.230">
    <property type="match status" value="1"/>
</dbReference>
<feature type="region of interest" description="Disordered" evidence="2">
    <location>
        <begin position="366"/>
        <end position="406"/>
    </location>
</feature>
<feature type="compositionally biased region" description="Acidic residues" evidence="2">
    <location>
        <begin position="383"/>
        <end position="393"/>
    </location>
</feature>
<dbReference type="InterPro" id="IPR008977">
    <property type="entry name" value="PHM/PNGase_F_dom_sf"/>
</dbReference>
<comment type="caution">
    <text evidence="4">The sequence shown here is derived from an EMBL/GenBank/DDBJ whole genome shotgun (WGS) entry which is preliminary data.</text>
</comment>
<dbReference type="EMBL" id="VLTN01000020">
    <property type="protein sequence ID" value="KAA0152564.1"/>
    <property type="molecule type" value="Genomic_DNA"/>
</dbReference>
<feature type="region of interest" description="Disordered" evidence="2">
    <location>
        <begin position="215"/>
        <end position="242"/>
    </location>
</feature>
<dbReference type="Proteomes" id="UP000323011">
    <property type="component" value="Unassembled WGS sequence"/>
</dbReference>
<dbReference type="Proteomes" id="UP000324907">
    <property type="component" value="Unassembled WGS sequence"/>
</dbReference>
<gene>
    <name evidence="5" type="ORF">FNF28_05156</name>
    <name evidence="3" type="ORF">FNF29_03791</name>
    <name evidence="4" type="ORF">FNF31_04387</name>
</gene>
<dbReference type="InterPro" id="IPR014784">
    <property type="entry name" value="Cu2_ascorb_mOase-like_C"/>
</dbReference>
<dbReference type="EMBL" id="VLTL01000098">
    <property type="protein sequence ID" value="KAA0161207.1"/>
    <property type="molecule type" value="Genomic_DNA"/>
</dbReference>
<evidence type="ECO:0000256" key="2">
    <source>
        <dbReference type="SAM" id="MobiDB-lite"/>
    </source>
</evidence>
<sequence>MGAAFDCDEDGPDVDCEEILVIYDRGAKPFRLPENVGARIGAGGQAEDGPSPYPFAVLEVHYLPALLPDAVPPGGFLDSSGLRLWVTPDLRAHDARLFGVSDETLRLPAGRPDVEAAFTCPPSTLQHQLAATMARFGSASVFAFHLHAHGLAARLELDVVRDAVGPETAGAVGGEGASSGPSGQGSTFGGWLQVLGRLSPFGGYNADQSLLYPGLRGSGQARPASRGRAPHSGAADPDGNEQLSWAEPQGSGLIPVSGRSGIIEAVLPGPTVQAGAPLDAGPTSGDAMAVVPVIIGPRDTLRASCHFSTASRDQEVRFGLGLLDEMCAPVVWLYPSDGTSRMPVHPDEELVGGSILRNLCLHTDEHAAAATQPAGQAAHEDGDGGEDEDDDELEHFGRDQSGDDPS</sequence>
<evidence type="ECO:0000313" key="6">
    <source>
        <dbReference type="Proteomes" id="UP000323011"/>
    </source>
</evidence>
<dbReference type="PANTHER" id="PTHR10157:SF23">
    <property type="entry name" value="MOXD1 HOMOLOG 1"/>
    <property type="match status" value="1"/>
</dbReference>
<evidence type="ECO:0000313" key="5">
    <source>
        <dbReference type="EMBL" id="KAA0161207.1"/>
    </source>
</evidence>
<evidence type="ECO:0000313" key="4">
    <source>
        <dbReference type="EMBL" id="KAA0160370.1"/>
    </source>
</evidence>